<name>A0A9W4WQF0_9GLOM</name>
<feature type="region of interest" description="Disordered" evidence="1">
    <location>
        <begin position="19"/>
        <end position="54"/>
    </location>
</feature>
<gene>
    <name evidence="2" type="ORF">FWILDA_LOCUS8958</name>
</gene>
<dbReference type="Proteomes" id="UP001153678">
    <property type="component" value="Unassembled WGS sequence"/>
</dbReference>
<evidence type="ECO:0000313" key="3">
    <source>
        <dbReference type="Proteomes" id="UP001153678"/>
    </source>
</evidence>
<organism evidence="2 3">
    <name type="scientific">Funneliformis geosporum</name>
    <dbReference type="NCBI Taxonomy" id="1117311"/>
    <lineage>
        <taxon>Eukaryota</taxon>
        <taxon>Fungi</taxon>
        <taxon>Fungi incertae sedis</taxon>
        <taxon>Mucoromycota</taxon>
        <taxon>Glomeromycotina</taxon>
        <taxon>Glomeromycetes</taxon>
        <taxon>Glomerales</taxon>
        <taxon>Glomeraceae</taxon>
        <taxon>Funneliformis</taxon>
    </lineage>
</organism>
<proteinExistence type="predicted"/>
<dbReference type="EMBL" id="CAMKVN010002011">
    <property type="protein sequence ID" value="CAI2179177.1"/>
    <property type="molecule type" value="Genomic_DNA"/>
</dbReference>
<protein>
    <submittedName>
        <fullName evidence="2">6189_t:CDS:1</fullName>
    </submittedName>
</protein>
<feature type="compositionally biased region" description="Polar residues" evidence="1">
    <location>
        <begin position="21"/>
        <end position="33"/>
    </location>
</feature>
<reference evidence="2" key="1">
    <citation type="submission" date="2022-08" db="EMBL/GenBank/DDBJ databases">
        <authorList>
            <person name="Kallberg Y."/>
            <person name="Tangrot J."/>
            <person name="Rosling A."/>
        </authorList>
    </citation>
    <scope>NUCLEOTIDE SEQUENCE</scope>
    <source>
        <strain evidence="2">Wild A</strain>
    </source>
</reference>
<evidence type="ECO:0000313" key="2">
    <source>
        <dbReference type="EMBL" id="CAI2179177.1"/>
    </source>
</evidence>
<evidence type="ECO:0000256" key="1">
    <source>
        <dbReference type="SAM" id="MobiDB-lite"/>
    </source>
</evidence>
<dbReference type="AlphaFoldDB" id="A0A9W4WQF0"/>
<feature type="compositionally biased region" description="Basic and acidic residues" evidence="1">
    <location>
        <begin position="34"/>
        <end position="48"/>
    </location>
</feature>
<comment type="caution">
    <text evidence="2">The sequence shown here is derived from an EMBL/GenBank/DDBJ whole genome shotgun (WGS) entry which is preliminary data.</text>
</comment>
<sequence>MPSESLKWKIPPRDVTKNLGFDNTFTVPQSQEDNPTKRHYQEELEHDNVLTVLP</sequence>
<accession>A0A9W4WQF0</accession>
<keyword evidence="3" id="KW-1185">Reference proteome</keyword>